<keyword evidence="6" id="KW-1185">Reference proteome</keyword>
<dbReference type="GO" id="GO:0022625">
    <property type="term" value="C:cytosolic large ribosomal subunit"/>
    <property type="evidence" value="ECO:0007669"/>
    <property type="project" value="TreeGrafter"/>
</dbReference>
<dbReference type="Pfam" id="PF00347">
    <property type="entry name" value="Ribosomal_L6"/>
    <property type="match status" value="1"/>
</dbReference>
<evidence type="ECO:0000256" key="2">
    <source>
        <dbReference type="ARBA" id="ARBA00022980"/>
    </source>
</evidence>
<evidence type="ECO:0000256" key="1">
    <source>
        <dbReference type="ARBA" id="ARBA00009356"/>
    </source>
</evidence>
<comment type="caution">
    <text evidence="5">The sequence shown here is derived from an EMBL/GenBank/DDBJ whole genome shotgun (WGS) entry which is preliminary data.</text>
</comment>
<proteinExistence type="inferred from homology"/>
<dbReference type="EMBL" id="SBJO01000079">
    <property type="protein sequence ID" value="KAF9763360.1"/>
    <property type="molecule type" value="Genomic_DNA"/>
</dbReference>
<sequence>MTKLLVERKVEIPEGCEATLKDKVFTFTGPRGTSVHDCTKYTMSFAIENNYIVTKLWHGKRKHAALVNTITSLLRNGMTAVTKGFVYVMKAVHKHFSINFEVKENGKLLLVKNFMGEKNIRKYRMRGSATVRILQDRKGCIAIEGSSLPDVSQTAGDISNLCRPKKLDPRVFLDGIFVIEKGTITE</sequence>
<protein>
    <submittedName>
        <fullName evidence="5">60S ribosomal protein L9-A</fullName>
    </submittedName>
</protein>
<dbReference type="PANTHER" id="PTHR11655:SF16">
    <property type="entry name" value="60S RIBOSOMAL PROTEIN L9"/>
    <property type="match status" value="1"/>
</dbReference>
<evidence type="ECO:0000256" key="3">
    <source>
        <dbReference type="ARBA" id="ARBA00023274"/>
    </source>
</evidence>
<dbReference type="Gene3D" id="3.90.930.12">
    <property type="entry name" value="Ribosomal protein L6, alpha-beta domain"/>
    <property type="match status" value="2"/>
</dbReference>
<dbReference type="GO" id="GO:0019843">
    <property type="term" value="F:rRNA binding"/>
    <property type="evidence" value="ECO:0007669"/>
    <property type="project" value="InterPro"/>
</dbReference>
<reference evidence="5 6" key="1">
    <citation type="journal article" date="2020" name="Genome Biol. Evol.">
        <title>Comparative genomics of strictly vertically transmitted, feminizing microsporidia endosymbionts of amphipod crustaceans.</title>
        <authorList>
            <person name="Cormier A."/>
            <person name="Chebbi M.A."/>
            <person name="Giraud I."/>
            <person name="Wattier R."/>
            <person name="Teixeira M."/>
            <person name="Gilbert C."/>
            <person name="Rigaud T."/>
            <person name="Cordaux R."/>
        </authorList>
    </citation>
    <scope>NUCLEOTIDE SEQUENCE [LARGE SCALE GENOMIC DNA]</scope>
    <source>
        <strain evidence="5 6">Ou3-Ou53</strain>
    </source>
</reference>
<evidence type="ECO:0000259" key="4">
    <source>
        <dbReference type="Pfam" id="PF00347"/>
    </source>
</evidence>
<dbReference type="OrthoDB" id="10252633at2759"/>
<dbReference type="InterPro" id="IPR000702">
    <property type="entry name" value="Ribosomal_uL6-like"/>
</dbReference>
<keyword evidence="2 5" id="KW-0689">Ribosomal protein</keyword>
<gene>
    <name evidence="5" type="primary">RPL9A</name>
    <name evidence="5" type="ORF">NGRA_1319</name>
</gene>
<name>A0A9P6GZ89_9MICR</name>
<organism evidence="5 6">
    <name type="scientific">Nosema granulosis</name>
    <dbReference type="NCBI Taxonomy" id="83296"/>
    <lineage>
        <taxon>Eukaryota</taxon>
        <taxon>Fungi</taxon>
        <taxon>Fungi incertae sedis</taxon>
        <taxon>Microsporidia</taxon>
        <taxon>Nosematidae</taxon>
        <taxon>Nosema</taxon>
    </lineage>
</organism>
<evidence type="ECO:0000313" key="6">
    <source>
        <dbReference type="Proteomes" id="UP000740883"/>
    </source>
</evidence>
<accession>A0A9P6GZ89</accession>
<dbReference type="InterPro" id="IPR036789">
    <property type="entry name" value="Ribosomal_uL6-like_a/b-dom_sf"/>
</dbReference>
<comment type="similarity">
    <text evidence="1">Belongs to the universal ribosomal protein uL6 family.</text>
</comment>
<dbReference type="GO" id="GO:0002181">
    <property type="term" value="P:cytoplasmic translation"/>
    <property type="evidence" value="ECO:0007669"/>
    <property type="project" value="TreeGrafter"/>
</dbReference>
<feature type="domain" description="Large ribosomal subunit protein uL6 alpha-beta" evidence="4">
    <location>
        <begin position="12"/>
        <end position="84"/>
    </location>
</feature>
<dbReference type="SUPFAM" id="SSF56053">
    <property type="entry name" value="Ribosomal protein L6"/>
    <property type="match status" value="2"/>
</dbReference>
<keyword evidence="3" id="KW-0687">Ribonucleoprotein</keyword>
<dbReference type="PIRSF" id="PIRSF002162">
    <property type="entry name" value="Ribosomal_L6"/>
    <property type="match status" value="1"/>
</dbReference>
<dbReference type="Proteomes" id="UP000740883">
    <property type="component" value="Unassembled WGS sequence"/>
</dbReference>
<dbReference type="AlphaFoldDB" id="A0A9P6GZ89"/>
<dbReference type="GO" id="GO:0003735">
    <property type="term" value="F:structural constituent of ribosome"/>
    <property type="evidence" value="ECO:0007669"/>
    <property type="project" value="InterPro"/>
</dbReference>
<dbReference type="InterPro" id="IPR020040">
    <property type="entry name" value="Ribosomal_uL6_a/b-dom"/>
</dbReference>
<dbReference type="PANTHER" id="PTHR11655">
    <property type="entry name" value="60S/50S RIBOSOMAL PROTEIN L6/L9"/>
    <property type="match status" value="1"/>
</dbReference>
<evidence type="ECO:0000313" key="5">
    <source>
        <dbReference type="EMBL" id="KAF9763360.1"/>
    </source>
</evidence>